<dbReference type="Gene3D" id="1.10.260.40">
    <property type="entry name" value="lambda repressor-like DNA-binding domains"/>
    <property type="match status" value="1"/>
</dbReference>
<dbReference type="EMBL" id="BNJF01000001">
    <property type="protein sequence ID" value="GHO45248.1"/>
    <property type="molecule type" value="Genomic_DNA"/>
</dbReference>
<evidence type="ECO:0000259" key="1">
    <source>
        <dbReference type="PROSITE" id="PS50943"/>
    </source>
</evidence>
<evidence type="ECO:0000313" key="3">
    <source>
        <dbReference type="Proteomes" id="UP000612362"/>
    </source>
</evidence>
<dbReference type="InterPro" id="IPR001387">
    <property type="entry name" value="Cro/C1-type_HTH"/>
</dbReference>
<gene>
    <name evidence="2" type="ORF">KSX_34110</name>
</gene>
<dbReference type="GO" id="GO:0003677">
    <property type="term" value="F:DNA binding"/>
    <property type="evidence" value="ECO:0007669"/>
    <property type="project" value="InterPro"/>
</dbReference>
<name>A0A8J3I1Z7_9CHLR</name>
<evidence type="ECO:0000313" key="2">
    <source>
        <dbReference type="EMBL" id="GHO45248.1"/>
    </source>
</evidence>
<dbReference type="Proteomes" id="UP000612362">
    <property type="component" value="Unassembled WGS sequence"/>
</dbReference>
<accession>A0A8J3I1Z7</accession>
<comment type="caution">
    <text evidence="2">The sequence shown here is derived from an EMBL/GenBank/DDBJ whole genome shotgun (WGS) entry which is preliminary data.</text>
</comment>
<keyword evidence="3" id="KW-1185">Reference proteome</keyword>
<reference evidence="2" key="1">
    <citation type="submission" date="2020-10" db="EMBL/GenBank/DDBJ databases">
        <title>Taxonomic study of unclassified bacteria belonging to the class Ktedonobacteria.</title>
        <authorList>
            <person name="Yabe S."/>
            <person name="Wang C.M."/>
            <person name="Zheng Y."/>
            <person name="Sakai Y."/>
            <person name="Cavaletti L."/>
            <person name="Monciardini P."/>
            <person name="Donadio S."/>
        </authorList>
    </citation>
    <scope>NUCLEOTIDE SEQUENCE</scope>
    <source>
        <strain evidence="2">SOSP1-1</strain>
    </source>
</reference>
<proteinExistence type="predicted"/>
<dbReference type="CDD" id="cd00093">
    <property type="entry name" value="HTH_XRE"/>
    <property type="match status" value="1"/>
</dbReference>
<dbReference type="InterPro" id="IPR010982">
    <property type="entry name" value="Lambda_DNA-bd_dom_sf"/>
</dbReference>
<protein>
    <recommendedName>
        <fullName evidence="1">HTH cro/C1-type domain-containing protein</fullName>
    </recommendedName>
</protein>
<dbReference type="AlphaFoldDB" id="A0A8J3I1Z7"/>
<sequence length="169" mass="19123">MKHLRAVEGELRGYQRPMTQVEVVQAMREELNETLSQAYLSQLESGKRLHLTASSRDLLARFFNVHPGYLVSDPPDFSTDLLTSLDTGDERLNTWLDASATEWRSEPDLHALLQFLASTSNPRAYLALFRKLTALSFEELEAVTEALTTRVDSFNLEDTPAILNNKEVP</sequence>
<organism evidence="2 3">
    <name type="scientific">Ktedonospora formicarum</name>
    <dbReference type="NCBI Taxonomy" id="2778364"/>
    <lineage>
        <taxon>Bacteria</taxon>
        <taxon>Bacillati</taxon>
        <taxon>Chloroflexota</taxon>
        <taxon>Ktedonobacteria</taxon>
        <taxon>Ktedonobacterales</taxon>
        <taxon>Ktedonobacteraceae</taxon>
        <taxon>Ktedonospora</taxon>
    </lineage>
</organism>
<dbReference type="SUPFAM" id="SSF47413">
    <property type="entry name" value="lambda repressor-like DNA-binding domains"/>
    <property type="match status" value="1"/>
</dbReference>
<dbReference type="PROSITE" id="PS50943">
    <property type="entry name" value="HTH_CROC1"/>
    <property type="match status" value="1"/>
</dbReference>
<feature type="domain" description="HTH cro/C1-type" evidence="1">
    <location>
        <begin position="35"/>
        <end position="70"/>
    </location>
</feature>